<accession>A0ABP8KPI5</accession>
<dbReference type="RefSeq" id="WP_345269588.1">
    <property type="nucleotide sequence ID" value="NZ_BAABHB010000009.1"/>
</dbReference>
<organism evidence="1 2">
    <name type="scientific">Nibrella viscosa</name>
    <dbReference type="NCBI Taxonomy" id="1084524"/>
    <lineage>
        <taxon>Bacteria</taxon>
        <taxon>Pseudomonadati</taxon>
        <taxon>Bacteroidota</taxon>
        <taxon>Cytophagia</taxon>
        <taxon>Cytophagales</taxon>
        <taxon>Spirosomataceae</taxon>
        <taxon>Nibrella</taxon>
    </lineage>
</organism>
<proteinExistence type="predicted"/>
<evidence type="ECO:0000313" key="2">
    <source>
        <dbReference type="Proteomes" id="UP001500936"/>
    </source>
</evidence>
<gene>
    <name evidence="1" type="ORF">GCM10023187_38780</name>
</gene>
<keyword evidence="2" id="KW-1185">Reference proteome</keyword>
<evidence type="ECO:0000313" key="1">
    <source>
        <dbReference type="EMBL" id="GAA4412137.1"/>
    </source>
</evidence>
<dbReference type="Proteomes" id="UP001500936">
    <property type="component" value="Unassembled WGS sequence"/>
</dbReference>
<evidence type="ECO:0008006" key="3">
    <source>
        <dbReference type="Google" id="ProtNLM"/>
    </source>
</evidence>
<protein>
    <recommendedName>
        <fullName evidence="3">Type 1 periplasmic binding fold superfamily protein</fullName>
    </recommendedName>
</protein>
<comment type="caution">
    <text evidence="1">The sequence shown here is derived from an EMBL/GenBank/DDBJ whole genome shotgun (WGS) entry which is preliminary data.</text>
</comment>
<name>A0ABP8KPI5_9BACT</name>
<dbReference type="EMBL" id="BAABHB010000009">
    <property type="protein sequence ID" value="GAA4412137.1"/>
    <property type="molecule type" value="Genomic_DNA"/>
</dbReference>
<sequence length="190" mass="20452">MRTRTKAWVGLLLIGGFGLFLTSCDKAKDPEPADENELITTVSLTFTEQGGGSPQTFTFRDPDGDGGQAPTRFDNISLKANTTYTLTIALLDESKSPAKNLTTEVQEKRDEHLFVYTATPATLLTYTYGDRDSRNFPVGLTGTARTGAVGTGKLNVRLRHQPPVNGVAVKNGTVAPGSDDVNINFNLTVN</sequence>
<dbReference type="PROSITE" id="PS51257">
    <property type="entry name" value="PROKAR_LIPOPROTEIN"/>
    <property type="match status" value="1"/>
</dbReference>
<reference evidence="2" key="1">
    <citation type="journal article" date="2019" name="Int. J. Syst. Evol. Microbiol.">
        <title>The Global Catalogue of Microorganisms (GCM) 10K type strain sequencing project: providing services to taxonomists for standard genome sequencing and annotation.</title>
        <authorList>
            <consortium name="The Broad Institute Genomics Platform"/>
            <consortium name="The Broad Institute Genome Sequencing Center for Infectious Disease"/>
            <person name="Wu L."/>
            <person name="Ma J."/>
        </authorList>
    </citation>
    <scope>NUCLEOTIDE SEQUENCE [LARGE SCALE GENOMIC DNA]</scope>
    <source>
        <strain evidence="2">JCM 17925</strain>
    </source>
</reference>